<protein>
    <submittedName>
        <fullName evidence="1">Transposase</fullName>
    </submittedName>
</protein>
<reference evidence="1 2" key="1">
    <citation type="submission" date="2019-08" db="EMBL/GenBank/DDBJ databases">
        <title>Identification of Water Treatment Resistant and Multidrug Resistant Urinary Pathogenic Escherichia coli in Wastewater.</title>
        <authorList>
            <person name="Neumann N."/>
        </authorList>
    </citation>
    <scope>NUCLEOTIDE SEQUENCE [LARGE SCALE GENOMIC DNA]</scope>
    <source>
        <strain evidence="1 2">WU2356</strain>
    </source>
</reference>
<name>A0A5N8HBC8_ECOLX</name>
<comment type="caution">
    <text evidence="1">The sequence shown here is derived from an EMBL/GenBank/DDBJ whole genome shotgun (WGS) entry which is preliminary data.</text>
</comment>
<dbReference type="AlphaFoldDB" id="A0A5N8HBC8"/>
<organism evidence="1 2">
    <name type="scientific">Escherichia coli</name>
    <dbReference type="NCBI Taxonomy" id="562"/>
    <lineage>
        <taxon>Bacteria</taxon>
        <taxon>Pseudomonadati</taxon>
        <taxon>Pseudomonadota</taxon>
        <taxon>Gammaproteobacteria</taxon>
        <taxon>Enterobacterales</taxon>
        <taxon>Enterobacteriaceae</taxon>
        <taxon>Escherichia</taxon>
    </lineage>
</organism>
<dbReference type="Proteomes" id="UP000392867">
    <property type="component" value="Unassembled WGS sequence"/>
</dbReference>
<sequence>DEVINVLEHKPQEPWLENIYRPMGNTVAVQQPAIDDEPDEEYERNFQRGLQLLEAKLKENDPLA</sequence>
<accession>A0A5N8HBC8</accession>
<dbReference type="EMBL" id="VOTT01000070">
    <property type="protein sequence ID" value="MPU48592.1"/>
    <property type="molecule type" value="Genomic_DNA"/>
</dbReference>
<proteinExistence type="predicted"/>
<feature type="non-terminal residue" evidence="1">
    <location>
        <position position="1"/>
    </location>
</feature>
<gene>
    <name evidence="1" type="ORF">FVB16_07030</name>
</gene>
<evidence type="ECO:0000313" key="1">
    <source>
        <dbReference type="EMBL" id="MPU48592.1"/>
    </source>
</evidence>
<evidence type="ECO:0000313" key="2">
    <source>
        <dbReference type="Proteomes" id="UP000392867"/>
    </source>
</evidence>